<accession>A0A660HRQ8</accession>
<name>A0A660HRQ8_9EURY</name>
<gene>
    <name evidence="2" type="ORF">AOB57_006745</name>
    <name evidence="3" type="ORF">GX302_11615</name>
</gene>
<dbReference type="PANTHER" id="PTHR36842">
    <property type="entry name" value="PROTEIN TOLB HOMOLOG"/>
    <property type="match status" value="1"/>
</dbReference>
<dbReference type="NCBIfam" id="TIGR04275">
    <property type="entry name" value="beta_prop_Msarc"/>
    <property type="match status" value="13"/>
</dbReference>
<dbReference type="Proteomes" id="UP000053087">
    <property type="component" value="Chromosome"/>
</dbReference>
<evidence type="ECO:0000313" key="2">
    <source>
        <dbReference type="EMBL" id="AYK14937.1"/>
    </source>
</evidence>
<dbReference type="SUPFAM" id="SSF69304">
    <property type="entry name" value="Tricorn protease N-terminal domain"/>
    <property type="match status" value="2"/>
</dbReference>
<organism evidence="2 4">
    <name type="scientific">Methanosarcina flavescens</name>
    <dbReference type="NCBI Taxonomy" id="1715806"/>
    <lineage>
        <taxon>Archaea</taxon>
        <taxon>Methanobacteriati</taxon>
        <taxon>Methanobacteriota</taxon>
        <taxon>Stenosarchaea group</taxon>
        <taxon>Methanomicrobia</taxon>
        <taxon>Methanosarcinales</taxon>
        <taxon>Methanosarcinaceae</taxon>
        <taxon>Methanosarcina</taxon>
    </lineage>
</organism>
<evidence type="ECO:0008006" key="6">
    <source>
        <dbReference type="Google" id="ProtNLM"/>
    </source>
</evidence>
<dbReference type="InterPro" id="IPR027618">
    <property type="entry name" value="Beta_prop_Msarc"/>
</dbReference>
<evidence type="ECO:0000313" key="4">
    <source>
        <dbReference type="Proteomes" id="UP000053087"/>
    </source>
</evidence>
<reference evidence="2" key="2">
    <citation type="submission" date="2018-10" db="EMBL/GenBank/DDBJ databases">
        <authorList>
            <person name="Fischer M.A."/>
            <person name="Kern T."/>
            <person name="Deppenmeier U."/>
            <person name="Schmitz R.A."/>
            <person name="Rother M."/>
        </authorList>
    </citation>
    <scope>NUCLEOTIDE SEQUENCE</scope>
    <source>
        <strain evidence="2">E03.2</strain>
    </source>
</reference>
<reference evidence="2 4" key="1">
    <citation type="journal article" date="2016" name="Int. J. Syst. Evol. Microbiol.">
        <title>Methanosarcina flavescens sp. nov., a methanogenic archaeon isolated from a full-scale anaerobic digester.</title>
        <authorList>
            <person name="Kern T."/>
            <person name="Fischer M.A."/>
            <person name="Deppenmeier U."/>
            <person name="Schmitz R.A."/>
            <person name="Rother M."/>
        </authorList>
    </citation>
    <scope>NUCLEOTIDE SEQUENCE [LARGE SCALE GENOMIC DNA]</scope>
    <source>
        <strain evidence="2 4">E03.2</strain>
    </source>
</reference>
<sequence length="794" mass="91120">MKIDNRTVIFSGIFFVLFLMTIGNATAGSERNSVIYEDRIVWQDDSNGNWDIQMYNISTSAKIQITNDEAEQQNPDIYGDRIVWQDSRNGGSENYWDPPGNWDIYMYDISTQKEIQITTNESHQINPAIYGDKIVWQDSRNGNQDIYLYDLSTSTEIRITNNSYDQIEPDIYEDRIVWVEDGTIYMYNISTSTETRVTPYFWGADRGSGETGDLNYDAFIYGDRIVSSAETIGSNYIVKLYDVSTSTERIIGEAGYSGSPAIYEDKIVWKDGRNIFDVSRPNGDIFMYDLSTSKETQITTNTSNQEQPAIYGDRIVWADERNAETYDDMSDIYMYDLSTSKETRITTVAEEKLATGTETRITTNEGDQELPSIYGDRIVWRDWRNGNQHDFENGDIYMYSISTSTETQVTPNKSCQMNPNIYGDRVVWADDRNGNWDIYMYEPSTSRETQITTNKSDQWDPAIYGDRIVWMDQRNEGYVDIYMYDLNTKKETQISTSGSASSPEIYEDKIVWADGRNGSNVYMYNLSTQKETQISSSGFAEQPAVYEDRIVWKDHRSGYWDIYMYDLSTATETRITTRGEETEGPAIYGDRIVWRENRKLDKEKWGPGDIYMYNISTATESKISSTGSANYPAIYENRIVWQDSRNGNEDIYMFTLALDEVPPVNGNETENDTDNCTEFPDNESDAGTDDGTDDETQTPDNCSSELTPLYRTLALKEYVECTYKCQVKTKTELATLLDTSMCHYENCDNAKAVSMLKSFIHLAEKMKACKQISADEADYMVREAKKIIDQIEAN</sequence>
<dbReference type="EMBL" id="CP032683">
    <property type="protein sequence ID" value="AYK14937.1"/>
    <property type="molecule type" value="Genomic_DNA"/>
</dbReference>
<evidence type="ECO:0000313" key="3">
    <source>
        <dbReference type="EMBL" id="NLK33435.1"/>
    </source>
</evidence>
<dbReference type="AlphaFoldDB" id="A0A660HRQ8"/>
<reference evidence="3 5" key="3">
    <citation type="journal article" date="2020" name="Biotechnol. Biofuels">
        <title>New insights from the biogas microbiome by comprehensive genome-resolved metagenomics of nearly 1600 species originating from multiple anaerobic digesters.</title>
        <authorList>
            <person name="Campanaro S."/>
            <person name="Treu L."/>
            <person name="Rodriguez-R L.M."/>
            <person name="Kovalovszki A."/>
            <person name="Ziels R.M."/>
            <person name="Maus I."/>
            <person name="Zhu X."/>
            <person name="Kougias P.G."/>
            <person name="Basile A."/>
            <person name="Luo G."/>
            <person name="Schluter A."/>
            <person name="Konstantinidis K.T."/>
            <person name="Angelidaki I."/>
        </authorList>
    </citation>
    <scope>NUCLEOTIDE SEQUENCE [LARGE SCALE GENOMIC DNA]</scope>
    <source>
        <strain evidence="3">AS22ysBPME_46</strain>
    </source>
</reference>
<dbReference type="KEGG" id="mfz:AOB57_006745"/>
<keyword evidence="4" id="KW-1185">Reference proteome</keyword>
<evidence type="ECO:0000313" key="5">
    <source>
        <dbReference type="Proteomes" id="UP000585579"/>
    </source>
</evidence>
<dbReference type="SUPFAM" id="SSF82171">
    <property type="entry name" value="DPP6 N-terminal domain-like"/>
    <property type="match status" value="1"/>
</dbReference>
<proteinExistence type="predicted"/>
<dbReference type="OrthoDB" id="146042at2157"/>
<feature type="region of interest" description="Disordered" evidence="1">
    <location>
        <begin position="662"/>
        <end position="703"/>
    </location>
</feature>
<dbReference type="RefSeq" id="WP_054299815.1">
    <property type="nucleotide sequence ID" value="NZ_CP032683.1"/>
</dbReference>
<feature type="compositionally biased region" description="Acidic residues" evidence="1">
    <location>
        <begin position="669"/>
        <end position="697"/>
    </location>
</feature>
<dbReference type="GeneID" id="53687802"/>
<protein>
    <recommendedName>
        <fullName evidence="6">Cell surface protein</fullName>
    </recommendedName>
</protein>
<evidence type="ECO:0000256" key="1">
    <source>
        <dbReference type="SAM" id="MobiDB-lite"/>
    </source>
</evidence>
<dbReference type="Gene3D" id="2.120.10.30">
    <property type="entry name" value="TolB, C-terminal domain"/>
    <property type="match status" value="4"/>
</dbReference>
<dbReference type="EMBL" id="JAAYQL010000071">
    <property type="protein sequence ID" value="NLK33435.1"/>
    <property type="molecule type" value="Genomic_DNA"/>
</dbReference>
<dbReference type="Proteomes" id="UP000585579">
    <property type="component" value="Unassembled WGS sequence"/>
</dbReference>
<dbReference type="PANTHER" id="PTHR36842:SF1">
    <property type="entry name" value="PROTEIN TOLB"/>
    <property type="match status" value="1"/>
</dbReference>
<dbReference type="InterPro" id="IPR011042">
    <property type="entry name" value="6-blade_b-propeller_TolB-like"/>
</dbReference>